<dbReference type="InterPro" id="IPR016024">
    <property type="entry name" value="ARM-type_fold"/>
</dbReference>
<comment type="caution">
    <text evidence="2">The sequence shown here is derived from an EMBL/GenBank/DDBJ whole genome shotgun (WGS) entry which is preliminary data.</text>
</comment>
<dbReference type="AlphaFoldDB" id="A0A5J4X401"/>
<feature type="compositionally biased region" description="Basic and acidic residues" evidence="1">
    <location>
        <begin position="51"/>
        <end position="61"/>
    </location>
</feature>
<protein>
    <submittedName>
        <fullName evidence="2">Uncharacterized protein</fullName>
    </submittedName>
</protein>
<feature type="compositionally biased region" description="Basic and acidic residues" evidence="1">
    <location>
        <begin position="81"/>
        <end position="91"/>
    </location>
</feature>
<gene>
    <name evidence="2" type="ORF">EZS28_003242</name>
</gene>
<sequence>MNDPEFNEFDEVDEEEDEEEDDEYNDDEEEEDDEAFQGIKNKNKKKNNLQKMDKFNKDKQQNLKKIKNTKTAPNQKHQKKQIKDKYSDSKKIKNSNTNQRQKMKIIQLIQSSDGKWPQFDVIISVCHFIEGFLSCDNTSNGISVSRLLLTALIDSGVVEALFSVIGRLDINLNMNNLQNDNLIAKENSQIQPESTSLDDNIAKNNQKRQKIHISEKEFEISNKIDSFIKYTVGFVDIVHSAAIFACTTRADDPQLERLHEMKAFPVLINLLENQENEEIISDVISSISNIAVGAFNKNHDQPHPYRQELEENGGIQKIASFLKAKCLKKQTHIRQRTSICLGFLYRAVALPKDLHKVAFFLKKQIIEMATLAKKSEMEAQLQQMKNKQEMNQNGQDLYQDEIRHNEFESMSGNGDDDVEGVSLYSQQEDEYKIDDDNNDRQKHSEQQKGINNTEEECEYDYYVLRSSINALKSLAFCEANHHLILSNRFFYLINDLLQWIPGEALFFLLILIKRLLQIGSDQTKQFIHSELKTKKLQVLMMNKNANVVKYAKIVLDLLQDGSSIGINIFAESGLVSKNAILTLEAVAYAASNSYKRASIVRGNKIFDAVVPFIHIGCSCPQCISYIHSNSDIFTSQKVTASAFHAIAELSAGRCDLQTSLIEEHHILDHIKSAFTINSQQSIHLILTLCNIRDLFFSLEGNNEPQTFTGRRNQRCPRLIRDAHDQTQQMVLEEQYETQSSFSQIRNEIEISMEENGTYDECEILLFHNETKAWEGGGVRERAKEAKNTIMRIKQRQRARVVLMELDD</sequence>
<accession>A0A5J4X401</accession>
<evidence type="ECO:0000313" key="2">
    <source>
        <dbReference type="EMBL" id="KAA6401229.1"/>
    </source>
</evidence>
<dbReference type="SUPFAM" id="SSF48371">
    <property type="entry name" value="ARM repeat"/>
    <property type="match status" value="1"/>
</dbReference>
<dbReference type="Gene3D" id="1.25.10.10">
    <property type="entry name" value="Leucine-rich Repeat Variant"/>
    <property type="match status" value="1"/>
</dbReference>
<dbReference type="EMBL" id="SNRW01000423">
    <property type="protein sequence ID" value="KAA6401229.1"/>
    <property type="molecule type" value="Genomic_DNA"/>
</dbReference>
<feature type="region of interest" description="Disordered" evidence="1">
    <location>
        <begin position="1"/>
        <end position="98"/>
    </location>
</feature>
<evidence type="ECO:0000313" key="3">
    <source>
        <dbReference type="Proteomes" id="UP000324800"/>
    </source>
</evidence>
<dbReference type="InterPro" id="IPR011989">
    <property type="entry name" value="ARM-like"/>
</dbReference>
<reference evidence="2 3" key="1">
    <citation type="submission" date="2019-03" db="EMBL/GenBank/DDBJ databases">
        <title>Single cell metagenomics reveals metabolic interactions within the superorganism composed of flagellate Streblomastix strix and complex community of Bacteroidetes bacteria on its surface.</title>
        <authorList>
            <person name="Treitli S.C."/>
            <person name="Kolisko M."/>
            <person name="Husnik F."/>
            <person name="Keeling P."/>
            <person name="Hampl V."/>
        </authorList>
    </citation>
    <scope>NUCLEOTIDE SEQUENCE [LARGE SCALE GENOMIC DNA]</scope>
    <source>
        <strain evidence="2">ST1C</strain>
    </source>
</reference>
<proteinExistence type="predicted"/>
<name>A0A5J4X401_9EUKA</name>
<evidence type="ECO:0000256" key="1">
    <source>
        <dbReference type="SAM" id="MobiDB-lite"/>
    </source>
</evidence>
<feature type="compositionally biased region" description="Basic and acidic residues" evidence="1">
    <location>
        <begin position="434"/>
        <end position="446"/>
    </location>
</feature>
<organism evidence="2 3">
    <name type="scientific">Streblomastix strix</name>
    <dbReference type="NCBI Taxonomy" id="222440"/>
    <lineage>
        <taxon>Eukaryota</taxon>
        <taxon>Metamonada</taxon>
        <taxon>Preaxostyla</taxon>
        <taxon>Oxymonadida</taxon>
        <taxon>Streblomastigidae</taxon>
        <taxon>Streblomastix</taxon>
    </lineage>
</organism>
<dbReference type="Proteomes" id="UP000324800">
    <property type="component" value="Unassembled WGS sequence"/>
</dbReference>
<feature type="compositionally biased region" description="Acidic residues" evidence="1">
    <location>
        <begin position="1"/>
        <end position="35"/>
    </location>
</feature>
<feature type="region of interest" description="Disordered" evidence="1">
    <location>
        <begin position="432"/>
        <end position="451"/>
    </location>
</feature>